<proteinExistence type="predicted"/>
<dbReference type="AlphaFoldDB" id="A0L4X8"/>
<keyword evidence="2" id="KW-0479">Metal-binding</keyword>
<feature type="binding site" evidence="2">
    <location>
        <position position="49"/>
    </location>
    <ligand>
        <name>Fe cation</name>
        <dbReference type="ChEBI" id="CHEBI:24875"/>
        <label>2</label>
    </ligand>
</feature>
<evidence type="ECO:0000313" key="4">
    <source>
        <dbReference type="Proteomes" id="UP000002586"/>
    </source>
</evidence>
<reference evidence="3 4" key="2">
    <citation type="journal article" date="2012" name="Int. J. Syst. Evol. Microbiol.">
        <title>Magnetococcus marinus gen. nov., sp. nov., a marine, magnetotactic bacterium that represents a novel lineage (Magnetococcaceae fam. nov.; Magnetococcales ord. nov.) at the base of the Alphaproteobacteria.</title>
        <authorList>
            <person name="Bazylinski D.A."/>
            <person name="Williams T.J."/>
            <person name="Lefevre C.T."/>
            <person name="Berg R.J."/>
            <person name="Zhang C.L."/>
            <person name="Bowser S.S."/>
            <person name="Dean A.J."/>
            <person name="Beveridge T.J."/>
        </authorList>
    </citation>
    <scope>NUCLEOTIDE SEQUENCE [LARGE SCALE GENOMIC DNA]</scope>
    <source>
        <strain evidence="4">ATCC BAA-1437 / JCM 17883 / MC-1</strain>
    </source>
</reference>
<dbReference type="Pfam" id="PF13277">
    <property type="entry name" value="YmdB"/>
    <property type="match status" value="1"/>
</dbReference>
<dbReference type="PANTHER" id="PTHR36303:SF1">
    <property type="entry name" value="2',3'-CYCLIC-NUCLEOTIDE 2'-PHOSPHODIESTERASE"/>
    <property type="match status" value="1"/>
</dbReference>
<dbReference type="STRING" id="156889.Mmc1_0496"/>
<dbReference type="InterPro" id="IPR029052">
    <property type="entry name" value="Metallo-depent_PP-like"/>
</dbReference>
<sequence length="276" mass="29439">MSVAAKGAGQVRILILGDIVGRPGRNVVNEHLADLKKELELDLVVANAENATNGNGLTPKTADQLFNMGIDLITTGNHVWHYSELIDEIQQLRRVLRPANYPPGAPGHGHGIVTTRSGIKVGVINLIGRVFMNDVDCPFRAADALLDKIHRECDIILVDMHAEATSEKLALGIYLDGRVTAVVGTHTHVPTADHRVMPGGTGLQSDLGMCGVYINSVIGVKPESVVNRFVNGMPARHVTQEGPAMLCGALITAEAKNGRCVDIQPVRRGVGLTPAP</sequence>
<feature type="binding site" evidence="2">
    <location>
        <position position="186"/>
    </location>
    <ligand>
        <name>Fe cation</name>
        <dbReference type="ChEBI" id="CHEBI:24875"/>
        <label>2</label>
    </ligand>
</feature>
<feature type="active site" description="Proton donor" evidence="1">
    <location>
        <position position="78"/>
    </location>
</feature>
<dbReference type="RefSeq" id="WP_011712188.1">
    <property type="nucleotide sequence ID" value="NC_008576.1"/>
</dbReference>
<feature type="binding site" evidence="2">
    <location>
        <position position="49"/>
    </location>
    <ligand>
        <name>Fe cation</name>
        <dbReference type="ChEBI" id="CHEBI:24875"/>
        <label>1</label>
    </ligand>
</feature>
<protein>
    <submittedName>
        <fullName evidence="3">Metallophosphoesterase</fullName>
    </submittedName>
</protein>
<accession>A0L4X8</accession>
<organism evidence="3 4">
    <name type="scientific">Magnetococcus marinus (strain ATCC BAA-1437 / JCM 17883 / MC-1)</name>
    <dbReference type="NCBI Taxonomy" id="156889"/>
    <lineage>
        <taxon>Bacteria</taxon>
        <taxon>Pseudomonadati</taxon>
        <taxon>Pseudomonadota</taxon>
        <taxon>Magnetococcia</taxon>
        <taxon>Magnetococcales</taxon>
        <taxon>Magnetococcaceae</taxon>
        <taxon>Magnetococcus</taxon>
    </lineage>
</organism>
<dbReference type="EMBL" id="CP000471">
    <property type="protein sequence ID" value="ABK43021.1"/>
    <property type="molecule type" value="Genomic_DNA"/>
</dbReference>
<dbReference type="OrthoDB" id="9801109at2"/>
<dbReference type="CDD" id="cd07382">
    <property type="entry name" value="MPP_DR1281"/>
    <property type="match status" value="1"/>
</dbReference>
<name>A0L4X8_MAGMM</name>
<dbReference type="eggNOG" id="COG1692">
    <property type="taxonomic scope" value="Bacteria"/>
</dbReference>
<dbReference type="Gene3D" id="3.60.21.10">
    <property type="match status" value="1"/>
</dbReference>
<gene>
    <name evidence="3" type="ordered locus">Mmc1_0496</name>
</gene>
<feature type="binding site" evidence="2">
    <location>
        <position position="161"/>
    </location>
    <ligand>
        <name>Fe cation</name>
        <dbReference type="ChEBI" id="CHEBI:24875"/>
        <label>2</label>
    </ligand>
</feature>
<feature type="binding site" evidence="2">
    <location>
        <position position="50"/>
    </location>
    <ligand>
        <name>Fe cation</name>
        <dbReference type="ChEBI" id="CHEBI:24875"/>
        <label>1</label>
    </ligand>
</feature>
<evidence type="ECO:0000313" key="3">
    <source>
        <dbReference type="EMBL" id="ABK43021.1"/>
    </source>
</evidence>
<feature type="binding site" evidence="2">
    <location>
        <position position="188"/>
    </location>
    <ligand>
        <name>Fe cation</name>
        <dbReference type="ChEBI" id="CHEBI:24875"/>
        <label>1</label>
    </ligand>
</feature>
<feature type="binding site" evidence="2">
    <location>
        <position position="77"/>
    </location>
    <ligand>
        <name>Fe cation</name>
        <dbReference type="ChEBI" id="CHEBI:24875"/>
        <label>2</label>
    </ligand>
</feature>
<evidence type="ECO:0000256" key="1">
    <source>
        <dbReference type="PIRSR" id="PIRSR004789-50"/>
    </source>
</evidence>
<dbReference type="Proteomes" id="UP000002586">
    <property type="component" value="Chromosome"/>
</dbReference>
<dbReference type="NCBIfam" id="TIGR00282">
    <property type="entry name" value="TIGR00282 family metallophosphoesterase"/>
    <property type="match status" value="1"/>
</dbReference>
<dbReference type="GO" id="GO:0046872">
    <property type="term" value="F:metal ion binding"/>
    <property type="evidence" value="ECO:0007669"/>
    <property type="project" value="UniProtKB-KW"/>
</dbReference>
<dbReference type="PIRSF" id="PIRSF004789">
    <property type="entry name" value="DR1281"/>
    <property type="match status" value="1"/>
</dbReference>
<dbReference type="PANTHER" id="PTHR36303">
    <property type="entry name" value="2',3'-CYCLIC-NUCLEOTIDE 2'-PHOSPHODIESTERASE"/>
    <property type="match status" value="1"/>
</dbReference>
<feature type="binding site" evidence="2">
    <location>
        <position position="18"/>
    </location>
    <ligand>
        <name>Fe cation</name>
        <dbReference type="ChEBI" id="CHEBI:24875"/>
        <label>1</label>
    </ligand>
</feature>
<dbReference type="HOGENOM" id="CLU_068238_0_0_5"/>
<dbReference type="KEGG" id="mgm:Mmc1_0496"/>
<dbReference type="InterPro" id="IPR005235">
    <property type="entry name" value="YmdB-like"/>
</dbReference>
<reference evidence="4" key="1">
    <citation type="journal article" date="2009" name="Appl. Environ. Microbiol.">
        <title>Complete genome sequence of the chemolithoautotrophic marine magnetotactic coccus strain MC-1.</title>
        <authorList>
            <person name="Schubbe S."/>
            <person name="Williams T.J."/>
            <person name="Xie G."/>
            <person name="Kiss H.E."/>
            <person name="Brettin T.S."/>
            <person name="Martinez D."/>
            <person name="Ross C.A."/>
            <person name="Schuler D."/>
            <person name="Cox B.L."/>
            <person name="Nealson K.H."/>
            <person name="Bazylinski D.A."/>
        </authorList>
    </citation>
    <scope>NUCLEOTIDE SEQUENCE [LARGE SCALE GENOMIC DNA]</scope>
    <source>
        <strain evidence="4">ATCC BAA-1437 / JCM 17883 / MC-1</strain>
    </source>
</reference>
<evidence type="ECO:0000256" key="2">
    <source>
        <dbReference type="PIRSR" id="PIRSR004789-51"/>
    </source>
</evidence>
<keyword evidence="4" id="KW-1185">Reference proteome</keyword>
<dbReference type="GO" id="GO:0004113">
    <property type="term" value="F:2',3'-cyclic-nucleotide 3'-phosphodiesterase activity"/>
    <property type="evidence" value="ECO:0007669"/>
    <property type="project" value="TreeGrafter"/>
</dbReference>
<dbReference type="SUPFAM" id="SSF56300">
    <property type="entry name" value="Metallo-dependent phosphatases"/>
    <property type="match status" value="1"/>
</dbReference>